<dbReference type="InterPro" id="IPR013320">
    <property type="entry name" value="ConA-like_dom_sf"/>
</dbReference>
<dbReference type="PANTHER" id="PTHR24410">
    <property type="entry name" value="HL07962P-RELATED"/>
    <property type="match status" value="1"/>
</dbReference>
<dbReference type="Pfam" id="PF00622">
    <property type="entry name" value="SPRY"/>
    <property type="match status" value="1"/>
</dbReference>
<evidence type="ECO:0000313" key="4">
    <source>
        <dbReference type="EMBL" id="GBF92383.1"/>
    </source>
</evidence>
<protein>
    <recommendedName>
        <fullName evidence="3">BTB domain-containing protein</fullName>
    </recommendedName>
</protein>
<dbReference type="PROSITE" id="PS50097">
    <property type="entry name" value="BTB"/>
    <property type="match status" value="1"/>
</dbReference>
<dbReference type="InterPro" id="IPR003877">
    <property type="entry name" value="SPRY_dom"/>
</dbReference>
<dbReference type="Gene3D" id="2.60.120.920">
    <property type="match status" value="1"/>
</dbReference>
<dbReference type="SMART" id="SM00225">
    <property type="entry name" value="BTB"/>
    <property type="match status" value="1"/>
</dbReference>
<dbReference type="SUPFAM" id="SSF54695">
    <property type="entry name" value="POZ domain"/>
    <property type="match status" value="1"/>
</dbReference>
<accession>A0A2V0P3F5</accession>
<dbReference type="OrthoDB" id="6359816at2759"/>
<evidence type="ECO:0000256" key="2">
    <source>
        <dbReference type="SAM" id="MobiDB-lite"/>
    </source>
</evidence>
<feature type="domain" description="BTB" evidence="3">
    <location>
        <begin position="24"/>
        <end position="93"/>
    </location>
</feature>
<dbReference type="CDD" id="cd11709">
    <property type="entry name" value="SPRY"/>
    <property type="match status" value="1"/>
</dbReference>
<organism evidence="4 5">
    <name type="scientific">Raphidocelis subcapitata</name>
    <dbReference type="NCBI Taxonomy" id="307507"/>
    <lineage>
        <taxon>Eukaryota</taxon>
        <taxon>Viridiplantae</taxon>
        <taxon>Chlorophyta</taxon>
        <taxon>core chlorophytes</taxon>
        <taxon>Chlorophyceae</taxon>
        <taxon>CS clade</taxon>
        <taxon>Sphaeropleales</taxon>
        <taxon>Selenastraceae</taxon>
        <taxon>Raphidocelis</taxon>
    </lineage>
</organism>
<dbReference type="EMBL" id="BDRX01000031">
    <property type="protein sequence ID" value="GBF92383.1"/>
    <property type="molecule type" value="Genomic_DNA"/>
</dbReference>
<dbReference type="InterPro" id="IPR011333">
    <property type="entry name" value="SKP1/BTB/POZ_sf"/>
</dbReference>
<dbReference type="Gene3D" id="3.30.710.10">
    <property type="entry name" value="Potassium Channel Kv1.1, Chain A"/>
    <property type="match status" value="1"/>
</dbReference>
<dbReference type="Proteomes" id="UP000247498">
    <property type="component" value="Unassembled WGS sequence"/>
</dbReference>
<dbReference type="InterPro" id="IPR051481">
    <property type="entry name" value="BTB-POZ/Galectin-3-binding"/>
</dbReference>
<comment type="pathway">
    <text evidence="1">Protein modification; protein ubiquitination.</text>
</comment>
<evidence type="ECO:0000256" key="1">
    <source>
        <dbReference type="ARBA" id="ARBA00004906"/>
    </source>
</evidence>
<evidence type="ECO:0000313" key="5">
    <source>
        <dbReference type="Proteomes" id="UP000247498"/>
    </source>
</evidence>
<reference evidence="4 5" key="1">
    <citation type="journal article" date="2018" name="Sci. Rep.">
        <title>Raphidocelis subcapitata (=Pseudokirchneriella subcapitata) provides an insight into genome evolution and environmental adaptations in the Sphaeropleales.</title>
        <authorList>
            <person name="Suzuki S."/>
            <person name="Yamaguchi H."/>
            <person name="Nakajima N."/>
            <person name="Kawachi M."/>
        </authorList>
    </citation>
    <scope>NUCLEOTIDE SEQUENCE [LARGE SCALE GENOMIC DNA]</scope>
    <source>
        <strain evidence="4 5">NIES-35</strain>
    </source>
</reference>
<keyword evidence="5" id="KW-1185">Reference proteome</keyword>
<dbReference type="PANTHER" id="PTHR24410:SF23">
    <property type="entry name" value="BTB DOMAIN-CONTAINING PROTEIN-RELATED"/>
    <property type="match status" value="1"/>
</dbReference>
<dbReference type="Pfam" id="PF00651">
    <property type="entry name" value="BTB"/>
    <property type="match status" value="1"/>
</dbReference>
<feature type="compositionally biased region" description="Gly residues" evidence="2">
    <location>
        <begin position="210"/>
        <end position="221"/>
    </location>
</feature>
<comment type="caution">
    <text evidence="4">The sequence shown here is derived from an EMBL/GenBank/DDBJ whole genome shotgun (WGS) entry which is preliminary data.</text>
</comment>
<dbReference type="InterPro" id="IPR043136">
    <property type="entry name" value="B30.2/SPRY_sf"/>
</dbReference>
<dbReference type="InParanoid" id="A0A2V0P3F5"/>
<dbReference type="STRING" id="307507.A0A2V0P3F5"/>
<feature type="region of interest" description="Disordered" evidence="2">
    <location>
        <begin position="187"/>
        <end position="222"/>
    </location>
</feature>
<dbReference type="SMART" id="SM00449">
    <property type="entry name" value="SPRY"/>
    <property type="match status" value="1"/>
</dbReference>
<gene>
    <name evidence="4" type="ORF">Rsub_05585</name>
</gene>
<sequence length="583" mass="58642">MIVPGEDGQVLEAAARLLTDDSLHDVTFYCGRDDGVVTSNKAFLAARCEYFRLLFSAGWREGGSSEVRLPHASSASLRLVLRYLFTSELPGGDVGWQVLMEACSLAQQYLLPKVVSFAGERLSCQLQPDDLGMALSYALQENLAPIVQAIWLATPALLTNPLSIGPDFSADAVNFLLQHTALVGSASPAPQSAPPSALASALASPRDGGDASGASGGGSAGAGVTASIGSRGGGGGAARGGGGGGVCGAAAGAMAGGNCGGAELIVSEADALEAVLAWTRAAALRCDDCRRLRPGGEADGGSGEADGGSGEADGGGRGAGAGGAACCRHHQQLLCGFLCRLNLQLLDPAVLERLEAAGLVSGEALVSAYRWSSRCLHGALRGRFCTGAGGGCGAGGGGCGGGGGGLGLGGGAVALCDGVFGHTKGGVEVLESRSPSHLNVMTRDPLASGKHVWTVHVRAACDLVWVGVSDGSLDANIWGGKQAGGYLYGSNDALCSAVNEKAAYTKLCGHGKWGDGAVVTIFLDCDEHKIWFAVNGSEPRFGFGGLPELLYPTVSIRAPAVLAFHFRAGSWADAGASGRPSAA</sequence>
<proteinExistence type="predicted"/>
<dbReference type="AlphaFoldDB" id="A0A2V0P3F5"/>
<feature type="compositionally biased region" description="Low complexity" evidence="2">
    <location>
        <begin position="187"/>
        <end position="205"/>
    </location>
</feature>
<name>A0A2V0P3F5_9CHLO</name>
<dbReference type="InterPro" id="IPR000210">
    <property type="entry name" value="BTB/POZ_dom"/>
</dbReference>
<dbReference type="SUPFAM" id="SSF49899">
    <property type="entry name" value="Concanavalin A-like lectins/glucanases"/>
    <property type="match status" value="1"/>
</dbReference>
<evidence type="ECO:0000259" key="3">
    <source>
        <dbReference type="PROSITE" id="PS50097"/>
    </source>
</evidence>